<protein>
    <submittedName>
        <fullName evidence="1">Uncharacterized protein</fullName>
    </submittedName>
</protein>
<comment type="caution">
    <text evidence="1">The sequence shown here is derived from an EMBL/GenBank/DDBJ whole genome shotgun (WGS) entry which is preliminary data.</text>
</comment>
<reference evidence="1" key="1">
    <citation type="submission" date="2023-06" db="EMBL/GenBank/DDBJ databases">
        <title>Genome-scale phylogeny and comparative genomics of the fungal order Sordariales.</title>
        <authorList>
            <consortium name="Lawrence Berkeley National Laboratory"/>
            <person name="Hensen N."/>
            <person name="Bonometti L."/>
            <person name="Westerberg I."/>
            <person name="Brannstrom I.O."/>
            <person name="Guillou S."/>
            <person name="Cros-Aarteil S."/>
            <person name="Calhoun S."/>
            <person name="Haridas S."/>
            <person name="Kuo A."/>
            <person name="Mondo S."/>
            <person name="Pangilinan J."/>
            <person name="Riley R."/>
            <person name="Labutti K."/>
            <person name="Andreopoulos B."/>
            <person name="Lipzen A."/>
            <person name="Chen C."/>
            <person name="Yanf M."/>
            <person name="Daum C."/>
            <person name="Ng V."/>
            <person name="Clum A."/>
            <person name="Steindorff A."/>
            <person name="Ohm R."/>
            <person name="Martin F."/>
            <person name="Silar P."/>
            <person name="Natvig D."/>
            <person name="Lalanne C."/>
            <person name="Gautier V."/>
            <person name="Ament-Velasquez S.L."/>
            <person name="Kruys A."/>
            <person name="Hutchinson M.I."/>
            <person name="Powell A.J."/>
            <person name="Barry K."/>
            <person name="Miller A.N."/>
            <person name="Grigoriev I.V."/>
            <person name="Debuchy R."/>
            <person name="Gladieux P."/>
            <person name="Thoren M.H."/>
            <person name="Johannesson H."/>
        </authorList>
    </citation>
    <scope>NUCLEOTIDE SEQUENCE</scope>
    <source>
        <strain evidence="1">CBS 540.89</strain>
    </source>
</reference>
<organism evidence="1 2">
    <name type="scientific">Apiosordaria backusii</name>
    <dbReference type="NCBI Taxonomy" id="314023"/>
    <lineage>
        <taxon>Eukaryota</taxon>
        <taxon>Fungi</taxon>
        <taxon>Dikarya</taxon>
        <taxon>Ascomycota</taxon>
        <taxon>Pezizomycotina</taxon>
        <taxon>Sordariomycetes</taxon>
        <taxon>Sordariomycetidae</taxon>
        <taxon>Sordariales</taxon>
        <taxon>Lasiosphaeriaceae</taxon>
        <taxon>Apiosordaria</taxon>
    </lineage>
</organism>
<dbReference type="EMBL" id="JAUKTV010000006">
    <property type="protein sequence ID" value="KAK0736286.1"/>
    <property type="molecule type" value="Genomic_DNA"/>
</dbReference>
<name>A0AA40BLF6_9PEZI</name>
<accession>A0AA40BLF6</accession>
<sequence length="171" mass="19371">MAVPKSRKTLGEIHISKSPFLYTGYRANKILPEQEAARIVRKGEKVPREYFWQMKEGGGGRGEEGWEWKDADGKTVAYQWKERSDVGGQAGSSRDPDGLAGDRGSWAPKLQVLVAMDRRTLDSLVAVWCLWTLHLHLEATKVKKTWEDRKCLLSRKRPEGVVQGGFLTFRA</sequence>
<evidence type="ECO:0000313" key="2">
    <source>
        <dbReference type="Proteomes" id="UP001172159"/>
    </source>
</evidence>
<keyword evidence="2" id="KW-1185">Reference proteome</keyword>
<evidence type="ECO:0000313" key="1">
    <source>
        <dbReference type="EMBL" id="KAK0736286.1"/>
    </source>
</evidence>
<gene>
    <name evidence="1" type="ORF">B0T21DRAFT_288544</name>
</gene>
<proteinExistence type="predicted"/>
<dbReference type="Proteomes" id="UP001172159">
    <property type="component" value="Unassembled WGS sequence"/>
</dbReference>
<dbReference type="AlphaFoldDB" id="A0AA40BLF6"/>